<dbReference type="InterPro" id="IPR025252">
    <property type="entry name" value="DUF4200"/>
</dbReference>
<feature type="compositionally biased region" description="Acidic residues" evidence="3">
    <location>
        <begin position="103"/>
        <end position="115"/>
    </location>
</feature>
<feature type="compositionally biased region" description="Basic and acidic residues" evidence="3">
    <location>
        <begin position="543"/>
        <end position="552"/>
    </location>
</feature>
<feature type="region of interest" description="Disordered" evidence="3">
    <location>
        <begin position="276"/>
        <end position="361"/>
    </location>
</feature>
<evidence type="ECO:0000313" key="6">
    <source>
        <dbReference type="Proteomes" id="UP000594262"/>
    </source>
</evidence>
<dbReference type="PANTHER" id="PTHR21683">
    <property type="entry name" value="COILED-COIL DOMAIN-CONTAINING PROTEIN 42 LIKE-2-LIKE-RELATED"/>
    <property type="match status" value="1"/>
</dbReference>
<feature type="coiled-coil region" evidence="2">
    <location>
        <begin position="374"/>
        <end position="471"/>
    </location>
</feature>
<keyword evidence="1 2" id="KW-0175">Coiled coil</keyword>
<dbReference type="Pfam" id="PF13863">
    <property type="entry name" value="DUF4200"/>
    <property type="match status" value="1"/>
</dbReference>
<feature type="coiled-coil region" evidence="2">
    <location>
        <begin position="159"/>
        <end position="186"/>
    </location>
</feature>
<dbReference type="OrthoDB" id="10264063at2759"/>
<dbReference type="Proteomes" id="UP000594262">
    <property type="component" value="Unplaced"/>
</dbReference>
<organism evidence="5 6">
    <name type="scientific">Clytia hemisphaerica</name>
    <dbReference type="NCBI Taxonomy" id="252671"/>
    <lineage>
        <taxon>Eukaryota</taxon>
        <taxon>Metazoa</taxon>
        <taxon>Cnidaria</taxon>
        <taxon>Hydrozoa</taxon>
        <taxon>Hydroidolina</taxon>
        <taxon>Leptothecata</taxon>
        <taxon>Obeliida</taxon>
        <taxon>Clytiidae</taxon>
        <taxon>Clytia</taxon>
    </lineage>
</organism>
<dbReference type="InterPro" id="IPR051147">
    <property type="entry name" value="CFAP_domain-containing"/>
</dbReference>
<evidence type="ECO:0000256" key="3">
    <source>
        <dbReference type="SAM" id="MobiDB-lite"/>
    </source>
</evidence>
<reference evidence="5" key="1">
    <citation type="submission" date="2021-01" db="UniProtKB">
        <authorList>
            <consortium name="EnsemblMetazoa"/>
        </authorList>
    </citation>
    <scope>IDENTIFICATION</scope>
</reference>
<feature type="compositionally biased region" description="Basic and acidic residues" evidence="3">
    <location>
        <begin position="568"/>
        <end position="590"/>
    </location>
</feature>
<dbReference type="PANTHER" id="PTHR21683:SF3">
    <property type="entry name" value="CILIA AND FLAGELLA ASSOCIATED PROTEIN 100"/>
    <property type="match status" value="1"/>
</dbReference>
<name>A0A7M5WJQ3_9CNID</name>
<evidence type="ECO:0000313" key="5">
    <source>
        <dbReference type="EnsemblMetazoa" id="CLYHEMP005325.1"/>
    </source>
</evidence>
<dbReference type="GO" id="GO:0005856">
    <property type="term" value="C:cytoskeleton"/>
    <property type="evidence" value="ECO:0007669"/>
    <property type="project" value="UniProtKB-ARBA"/>
</dbReference>
<proteinExistence type="predicted"/>
<evidence type="ECO:0000256" key="2">
    <source>
        <dbReference type="SAM" id="Coils"/>
    </source>
</evidence>
<feature type="region of interest" description="Disordered" evidence="3">
    <location>
        <begin position="96"/>
        <end position="122"/>
    </location>
</feature>
<accession>A0A7M5WJQ3</accession>
<feature type="compositionally biased region" description="Acidic residues" evidence="3">
    <location>
        <begin position="352"/>
        <end position="361"/>
    </location>
</feature>
<feature type="compositionally biased region" description="Basic residues" evidence="3">
    <location>
        <begin position="318"/>
        <end position="332"/>
    </location>
</feature>
<evidence type="ECO:0000259" key="4">
    <source>
        <dbReference type="Pfam" id="PF13863"/>
    </source>
</evidence>
<dbReference type="EnsemblMetazoa" id="CLYHEMT005325.1">
    <property type="protein sequence ID" value="CLYHEMP005325.1"/>
    <property type="gene ID" value="CLYHEMG005325"/>
</dbReference>
<feature type="region of interest" description="Disordered" evidence="3">
    <location>
        <begin position="543"/>
        <end position="590"/>
    </location>
</feature>
<feature type="compositionally biased region" description="Basic and acidic residues" evidence="3">
    <location>
        <begin position="276"/>
        <end position="294"/>
    </location>
</feature>
<keyword evidence="6" id="KW-1185">Reference proteome</keyword>
<dbReference type="AlphaFoldDB" id="A0A7M5WJQ3"/>
<evidence type="ECO:0000256" key="1">
    <source>
        <dbReference type="ARBA" id="ARBA00023054"/>
    </source>
</evidence>
<sequence>SFFLRKQKSNKQINKLHSIFHVMTTNQVSTLVPPIKDLTLEDDSKKNPFKVPLDHDIFALRDKEKQKKKQERQEQLKLKVHEKTTYTSRVNARTKAMIRPAGDTDDDLSGEDENNDGTMVIRDDPDFVLSTTKDRHVEKEHLDDYIAKKREMFLVQYSLGVKRDEMRKLEEVAQAEERKLELAEKYLEEDASMFDEFLKDNDKNAVEAIKIAETETKAKLEKVAEIKKINAQMMAIKSEIAKNEDLLKEFVLYKKFLDKLTPPYIITERKRRKMQEKRLKEKEFAPIEKEPEKHPLRKKGSTTPADSDRQSRASLRSKGSRVKSHTSPRKRGSRAEIESETISIAESTVKSEEEDSDEEPELFFKQSHQLLDIFSELEEQNLSLIQNSQDTEEALDEMKKQIVHNKKKMNKETDLLKLQIETLKETTRKEEEKAAELEMKSRMFSFGEFKAEDQEKTLAQLNKKVEEVYRNCIGNNEANISTLQMLTNIENRLEELFEMIEMMPPDKVELAEKAKDKERRLRLREEKLLEQKKHQEERIKKAIERAQAEPKKKTGRRLVFRSCPPQTRKREDVTHEKHDKEEEELKYFFT</sequence>
<feature type="domain" description="DUF4200" evidence="4">
    <location>
        <begin position="145"/>
        <end position="262"/>
    </location>
</feature>
<protein>
    <recommendedName>
        <fullName evidence="4">DUF4200 domain-containing protein</fullName>
    </recommendedName>
</protein>